<dbReference type="EnsemblPlants" id="OPUNC08G12120.1">
    <property type="protein sequence ID" value="OPUNC08G12120.1"/>
    <property type="gene ID" value="OPUNC08G12120"/>
</dbReference>
<evidence type="ECO:0000313" key="2">
    <source>
        <dbReference type="Proteomes" id="UP000026962"/>
    </source>
</evidence>
<organism evidence="1">
    <name type="scientific">Oryza punctata</name>
    <name type="common">Red rice</name>
    <dbReference type="NCBI Taxonomy" id="4537"/>
    <lineage>
        <taxon>Eukaryota</taxon>
        <taxon>Viridiplantae</taxon>
        <taxon>Streptophyta</taxon>
        <taxon>Embryophyta</taxon>
        <taxon>Tracheophyta</taxon>
        <taxon>Spermatophyta</taxon>
        <taxon>Magnoliopsida</taxon>
        <taxon>Liliopsida</taxon>
        <taxon>Poales</taxon>
        <taxon>Poaceae</taxon>
        <taxon>BOP clade</taxon>
        <taxon>Oryzoideae</taxon>
        <taxon>Oryzeae</taxon>
        <taxon>Oryzinae</taxon>
        <taxon>Oryza</taxon>
    </lineage>
</organism>
<reference evidence="1" key="2">
    <citation type="submission" date="2018-05" db="EMBL/GenBank/DDBJ databases">
        <title>OpunRS2 (Oryza punctata Reference Sequence Version 2).</title>
        <authorList>
            <person name="Zhang J."/>
            <person name="Kudrna D."/>
            <person name="Lee S."/>
            <person name="Talag J."/>
            <person name="Welchert J."/>
            <person name="Wing R.A."/>
        </authorList>
    </citation>
    <scope>NUCLEOTIDE SEQUENCE [LARGE SCALE GENOMIC DNA]</scope>
</reference>
<accession>A0A0E0LUJ1</accession>
<dbReference type="HOGENOM" id="CLU_3090612_0_0_1"/>
<keyword evidence="2" id="KW-1185">Reference proteome</keyword>
<dbReference type="Proteomes" id="UP000026962">
    <property type="component" value="Chromosome 8"/>
</dbReference>
<name>A0A0E0LUJ1_ORYPU</name>
<dbReference type="AlphaFoldDB" id="A0A0E0LUJ1"/>
<dbReference type="Gramene" id="OPUNC08G12120.1">
    <property type="protein sequence ID" value="OPUNC08G12120.1"/>
    <property type="gene ID" value="OPUNC08G12120"/>
</dbReference>
<sequence length="52" mass="5914">MVIREGMKQHVGRLTWLDAISLLTTSHEMKIACKMYTSIPPTNQPTNQVKNT</sequence>
<evidence type="ECO:0000313" key="1">
    <source>
        <dbReference type="EnsemblPlants" id="OPUNC08G12120.1"/>
    </source>
</evidence>
<reference evidence="1" key="1">
    <citation type="submission" date="2015-04" db="UniProtKB">
        <authorList>
            <consortium name="EnsemblPlants"/>
        </authorList>
    </citation>
    <scope>IDENTIFICATION</scope>
</reference>
<protein>
    <submittedName>
        <fullName evidence="1">Uncharacterized protein</fullName>
    </submittedName>
</protein>
<proteinExistence type="predicted"/>